<feature type="domain" description="Ketosynthase family 3 (KS3)" evidence="5">
    <location>
        <begin position="1"/>
        <end position="387"/>
    </location>
</feature>
<dbReference type="CDD" id="cd00834">
    <property type="entry name" value="KAS_I_II"/>
    <property type="match status" value="1"/>
</dbReference>
<keyword evidence="7" id="KW-1185">Reference proteome</keyword>
<dbReference type="EMBL" id="FRDI01000004">
    <property type="protein sequence ID" value="SHN61910.1"/>
    <property type="molecule type" value="Genomic_DNA"/>
</dbReference>
<evidence type="ECO:0000313" key="7">
    <source>
        <dbReference type="Proteomes" id="UP000186469"/>
    </source>
</evidence>
<dbReference type="Proteomes" id="UP000186469">
    <property type="component" value="Unassembled WGS sequence"/>
</dbReference>
<dbReference type="GO" id="GO:0004315">
    <property type="term" value="F:3-oxoacyl-[acyl-carrier-protein] synthase activity"/>
    <property type="evidence" value="ECO:0007669"/>
    <property type="project" value="InterPro"/>
</dbReference>
<dbReference type="STRING" id="1121455.SAMN02745728_01279"/>
<dbReference type="RefSeq" id="WP_084650621.1">
    <property type="nucleotide sequence ID" value="NZ_FRDI01000004.1"/>
</dbReference>
<dbReference type="SMART" id="SM00825">
    <property type="entry name" value="PKS_KS"/>
    <property type="match status" value="1"/>
</dbReference>
<evidence type="ECO:0000256" key="2">
    <source>
        <dbReference type="ARBA" id="ARBA00022679"/>
    </source>
</evidence>
<organism evidence="6 7">
    <name type="scientific">Desulfovibrio litoralis DSM 11393</name>
    <dbReference type="NCBI Taxonomy" id="1121455"/>
    <lineage>
        <taxon>Bacteria</taxon>
        <taxon>Pseudomonadati</taxon>
        <taxon>Thermodesulfobacteriota</taxon>
        <taxon>Desulfovibrionia</taxon>
        <taxon>Desulfovibrionales</taxon>
        <taxon>Desulfovibrionaceae</taxon>
        <taxon>Desulfovibrio</taxon>
    </lineage>
</organism>
<keyword evidence="2 3" id="KW-0808">Transferase</keyword>
<evidence type="ECO:0000313" key="6">
    <source>
        <dbReference type="EMBL" id="SHN61910.1"/>
    </source>
</evidence>
<dbReference type="InterPro" id="IPR000794">
    <property type="entry name" value="Beta-ketoacyl_synthase"/>
</dbReference>
<evidence type="ECO:0000256" key="3">
    <source>
        <dbReference type="RuleBase" id="RU003694"/>
    </source>
</evidence>
<dbReference type="PROSITE" id="PS52004">
    <property type="entry name" value="KS3_2"/>
    <property type="match status" value="1"/>
</dbReference>
<dbReference type="Pfam" id="PF02801">
    <property type="entry name" value="Ketoacyl-synt_C"/>
    <property type="match status" value="1"/>
</dbReference>
<protein>
    <submittedName>
        <fullName evidence="6">3-oxoacyl-[acyl-carrier-protein] synthase II</fullName>
    </submittedName>
</protein>
<comment type="similarity">
    <text evidence="1 3">Belongs to the thiolase-like superfamily. Beta-ketoacyl-ACP synthases family.</text>
</comment>
<proteinExistence type="inferred from homology"/>
<dbReference type="AlphaFoldDB" id="A0A1M7SU36"/>
<dbReference type="InterPro" id="IPR016039">
    <property type="entry name" value="Thiolase-like"/>
</dbReference>
<dbReference type="SUPFAM" id="SSF53901">
    <property type="entry name" value="Thiolase-like"/>
    <property type="match status" value="1"/>
</dbReference>
<accession>A0A1M7SU36</accession>
<feature type="signal peptide" evidence="4">
    <location>
        <begin position="1"/>
        <end position="22"/>
    </location>
</feature>
<dbReference type="InterPro" id="IPR020841">
    <property type="entry name" value="PKS_Beta-ketoAc_synthase_dom"/>
</dbReference>
<dbReference type="InterPro" id="IPR014031">
    <property type="entry name" value="Ketoacyl_synth_C"/>
</dbReference>
<dbReference type="InterPro" id="IPR018201">
    <property type="entry name" value="Ketoacyl_synth_AS"/>
</dbReference>
<dbReference type="PANTHER" id="PTHR11712">
    <property type="entry name" value="POLYKETIDE SYNTHASE-RELATED"/>
    <property type="match status" value="1"/>
</dbReference>
<reference evidence="6 7" key="1">
    <citation type="submission" date="2016-12" db="EMBL/GenBank/DDBJ databases">
        <authorList>
            <person name="Song W.-J."/>
            <person name="Kurnit D.M."/>
        </authorList>
    </citation>
    <scope>NUCLEOTIDE SEQUENCE [LARGE SCALE GENOMIC DNA]</scope>
    <source>
        <strain evidence="6 7">DSM 11393</strain>
    </source>
</reference>
<sequence>MSKNIVSVAAMSCITAAGTNLADTLIGIDNNTTIPIVPTWYETSESPVFQANISFDPSILYSRTVLLLEHSVNQAFLEVSSLFEQLKDFSVGVCIGTSVGASLNFYKSYRALKENKAPLLDEVFSFSISNPALALGHIFNCTGPTTTITNACSSGTDAIGVGADWIINGLCDVVIAGGADELSEISYTGFSRLMITSPEPCKPFDKERKGLNLGEGAGIMILVSEKVIKQLKLIPKGYILGYGTCTDAHHLTTPHPETIGLKQSVNMALKSANISSEKISFINAHATATPTNDLIEGRCLKELFPNVPIVATKGSTGHTLGAAGAIEAVLTLAHLNRKQLPKTPNFFVKDPEIGISPTTESIFITGNIGLSQSLAFGGNNSVLIISGE</sequence>
<evidence type="ECO:0000256" key="4">
    <source>
        <dbReference type="SAM" id="SignalP"/>
    </source>
</evidence>
<feature type="chain" id="PRO_5009929286" evidence="4">
    <location>
        <begin position="23"/>
        <end position="388"/>
    </location>
</feature>
<dbReference type="Pfam" id="PF00109">
    <property type="entry name" value="ketoacyl-synt"/>
    <property type="match status" value="1"/>
</dbReference>
<keyword evidence="4" id="KW-0732">Signal</keyword>
<dbReference type="PANTHER" id="PTHR11712:SF336">
    <property type="entry name" value="3-OXOACYL-[ACYL-CARRIER-PROTEIN] SYNTHASE, MITOCHONDRIAL"/>
    <property type="match status" value="1"/>
</dbReference>
<dbReference type="InterPro" id="IPR014030">
    <property type="entry name" value="Ketoacyl_synth_N"/>
</dbReference>
<evidence type="ECO:0000259" key="5">
    <source>
        <dbReference type="PROSITE" id="PS52004"/>
    </source>
</evidence>
<dbReference type="PROSITE" id="PS00606">
    <property type="entry name" value="KS3_1"/>
    <property type="match status" value="1"/>
</dbReference>
<gene>
    <name evidence="6" type="ORF">SAMN02745728_01279</name>
</gene>
<dbReference type="Gene3D" id="3.40.47.10">
    <property type="match status" value="1"/>
</dbReference>
<name>A0A1M7SU36_9BACT</name>
<dbReference type="GO" id="GO:0005829">
    <property type="term" value="C:cytosol"/>
    <property type="evidence" value="ECO:0007669"/>
    <property type="project" value="TreeGrafter"/>
</dbReference>
<dbReference type="OrthoDB" id="9808669at2"/>
<evidence type="ECO:0000256" key="1">
    <source>
        <dbReference type="ARBA" id="ARBA00008467"/>
    </source>
</evidence>
<dbReference type="GO" id="GO:0006633">
    <property type="term" value="P:fatty acid biosynthetic process"/>
    <property type="evidence" value="ECO:0007669"/>
    <property type="project" value="InterPro"/>
</dbReference>